<gene>
    <name evidence="1" type="ORF">AVEN_63904_1</name>
</gene>
<evidence type="ECO:0000313" key="2">
    <source>
        <dbReference type="Proteomes" id="UP000499080"/>
    </source>
</evidence>
<evidence type="ECO:0000313" key="1">
    <source>
        <dbReference type="EMBL" id="GBM50145.1"/>
    </source>
</evidence>
<name>A0A4Y2GBQ2_ARAVE</name>
<proteinExistence type="predicted"/>
<dbReference type="AlphaFoldDB" id="A0A4Y2GBQ2"/>
<comment type="caution">
    <text evidence="1">The sequence shown here is derived from an EMBL/GenBank/DDBJ whole genome shotgun (WGS) entry which is preliminary data.</text>
</comment>
<sequence>MIPVLALPSPSFHTTPAGGGCLTHVKFYVPQVHKHNGSSKESGFKPGALLLQSRDLPTRPSRPSNVKQALSFLLIFSKYLILYQCSINDYSRL</sequence>
<dbReference type="EMBL" id="BGPR01001287">
    <property type="protein sequence ID" value="GBM50145.1"/>
    <property type="molecule type" value="Genomic_DNA"/>
</dbReference>
<reference evidence="1 2" key="1">
    <citation type="journal article" date="2019" name="Sci. Rep.">
        <title>Orb-weaving spider Araneus ventricosus genome elucidates the spidroin gene catalogue.</title>
        <authorList>
            <person name="Kono N."/>
            <person name="Nakamura H."/>
            <person name="Ohtoshi R."/>
            <person name="Moran D.A.P."/>
            <person name="Shinohara A."/>
            <person name="Yoshida Y."/>
            <person name="Fujiwara M."/>
            <person name="Mori M."/>
            <person name="Tomita M."/>
            <person name="Arakawa K."/>
        </authorList>
    </citation>
    <scope>NUCLEOTIDE SEQUENCE [LARGE SCALE GENOMIC DNA]</scope>
</reference>
<dbReference type="Proteomes" id="UP000499080">
    <property type="component" value="Unassembled WGS sequence"/>
</dbReference>
<keyword evidence="2" id="KW-1185">Reference proteome</keyword>
<accession>A0A4Y2GBQ2</accession>
<organism evidence="1 2">
    <name type="scientific">Araneus ventricosus</name>
    <name type="common">Orbweaver spider</name>
    <name type="synonym">Epeira ventricosa</name>
    <dbReference type="NCBI Taxonomy" id="182803"/>
    <lineage>
        <taxon>Eukaryota</taxon>
        <taxon>Metazoa</taxon>
        <taxon>Ecdysozoa</taxon>
        <taxon>Arthropoda</taxon>
        <taxon>Chelicerata</taxon>
        <taxon>Arachnida</taxon>
        <taxon>Araneae</taxon>
        <taxon>Araneomorphae</taxon>
        <taxon>Entelegynae</taxon>
        <taxon>Araneoidea</taxon>
        <taxon>Araneidae</taxon>
        <taxon>Araneus</taxon>
    </lineage>
</organism>
<protein>
    <submittedName>
        <fullName evidence="1">Uncharacterized protein</fullName>
    </submittedName>
</protein>